<comment type="caution">
    <text evidence="1">The sequence shown here is derived from an EMBL/GenBank/DDBJ whole genome shotgun (WGS) entry which is preliminary data.</text>
</comment>
<evidence type="ECO:0000313" key="1">
    <source>
        <dbReference type="EMBL" id="RSI90144.1"/>
    </source>
</evidence>
<gene>
    <name evidence="1" type="ORF">D8845_08970</name>
</gene>
<organism evidence="1 2">
    <name type="scientific">Streptococcus mitis</name>
    <dbReference type="NCBI Taxonomy" id="28037"/>
    <lineage>
        <taxon>Bacteria</taxon>
        <taxon>Bacillati</taxon>
        <taxon>Bacillota</taxon>
        <taxon>Bacilli</taxon>
        <taxon>Lactobacillales</taxon>
        <taxon>Streptococcaceae</taxon>
        <taxon>Streptococcus</taxon>
        <taxon>Streptococcus mitis group</taxon>
    </lineage>
</organism>
<proteinExistence type="predicted"/>
<dbReference type="Proteomes" id="UP000267870">
    <property type="component" value="Unassembled WGS sequence"/>
</dbReference>
<name>A0A3R9IVS3_STRMT</name>
<reference evidence="1 2" key="1">
    <citation type="submission" date="2018-11" db="EMBL/GenBank/DDBJ databases">
        <title>Species Designations Belie Phenotypic and Genotypic Heterogeneity in Oral Streptococci.</title>
        <authorList>
            <person name="Velsko I."/>
        </authorList>
    </citation>
    <scope>NUCLEOTIDE SEQUENCE [LARGE SCALE GENOMIC DNA]</scope>
    <source>
        <strain evidence="1 2">BCC55</strain>
    </source>
</reference>
<sequence length="42" mass="5024">MLQPIVLVEAPQYRRFDSKNRNDILLKIRIGKFELSFFNLSI</sequence>
<accession>A0A3R9IVS3</accession>
<dbReference type="AlphaFoldDB" id="A0A3R9IVS3"/>
<protein>
    <submittedName>
        <fullName evidence="1">Uncharacterized protein</fullName>
    </submittedName>
</protein>
<dbReference type="EMBL" id="RJNZ01000015">
    <property type="protein sequence ID" value="RSI90144.1"/>
    <property type="molecule type" value="Genomic_DNA"/>
</dbReference>
<evidence type="ECO:0000313" key="2">
    <source>
        <dbReference type="Proteomes" id="UP000267870"/>
    </source>
</evidence>